<gene>
    <name evidence="1" type="ORF">CPAG_08740</name>
</gene>
<reference evidence="2" key="2">
    <citation type="journal article" date="2009" name="Genome Res.">
        <title>Comparative genomic analyses of the human fungal pathogens Coccidioides and their relatives.</title>
        <authorList>
            <person name="Sharpton T.J."/>
            <person name="Stajich J.E."/>
            <person name="Rounsley S.D."/>
            <person name="Gardner M.J."/>
            <person name="Wortman J.R."/>
            <person name="Jordar V.S."/>
            <person name="Maiti R."/>
            <person name="Kodira C.D."/>
            <person name="Neafsey D.E."/>
            <person name="Zeng Q."/>
            <person name="Hung C.-Y."/>
            <person name="McMahan C."/>
            <person name="Muszewska A."/>
            <person name="Grynberg M."/>
            <person name="Mandel M.A."/>
            <person name="Kellner E.M."/>
            <person name="Barker B.M."/>
            <person name="Galgiani J.N."/>
            <person name="Orbach M.J."/>
            <person name="Kirkland T.N."/>
            <person name="Cole G.T."/>
            <person name="Henn M.R."/>
            <person name="Birren B.W."/>
            <person name="Taylor J.W."/>
        </authorList>
    </citation>
    <scope>NUCLEOTIDE SEQUENCE [LARGE SCALE GENOMIC DNA]</scope>
    <source>
        <strain evidence="2">RMSCC 3488</strain>
    </source>
</reference>
<proteinExistence type="predicted"/>
<dbReference type="AlphaFoldDB" id="A0A0J6FH17"/>
<organism evidence="1 2">
    <name type="scientific">Coccidioides posadasii RMSCC 3488</name>
    <dbReference type="NCBI Taxonomy" id="454284"/>
    <lineage>
        <taxon>Eukaryota</taxon>
        <taxon>Fungi</taxon>
        <taxon>Dikarya</taxon>
        <taxon>Ascomycota</taxon>
        <taxon>Pezizomycotina</taxon>
        <taxon>Eurotiomycetes</taxon>
        <taxon>Eurotiomycetidae</taxon>
        <taxon>Onygenales</taxon>
        <taxon>Onygenaceae</taxon>
        <taxon>Coccidioides</taxon>
    </lineage>
</organism>
<dbReference type="EMBL" id="DS268114">
    <property type="protein sequence ID" value="KMM72446.1"/>
    <property type="molecule type" value="Genomic_DNA"/>
</dbReference>
<reference evidence="2" key="3">
    <citation type="journal article" date="2010" name="Genome Res.">
        <title>Population genomic sequencing of Coccidioides fungi reveals recent hybridization and transposon control.</title>
        <authorList>
            <person name="Neafsey D.E."/>
            <person name="Barker B.M."/>
            <person name="Sharpton T.J."/>
            <person name="Stajich J.E."/>
            <person name="Park D.J."/>
            <person name="Whiston E."/>
            <person name="Hung C.-Y."/>
            <person name="McMahan C."/>
            <person name="White J."/>
            <person name="Sykes S."/>
            <person name="Heiman D."/>
            <person name="Young S."/>
            <person name="Zeng Q."/>
            <person name="Abouelleil A."/>
            <person name="Aftuck L."/>
            <person name="Bessette D."/>
            <person name="Brown A."/>
            <person name="FitzGerald M."/>
            <person name="Lui A."/>
            <person name="Macdonald J.P."/>
            <person name="Priest M."/>
            <person name="Orbach M.J."/>
            <person name="Galgiani J.N."/>
            <person name="Kirkland T.N."/>
            <person name="Cole G.T."/>
            <person name="Birren B.W."/>
            <person name="Henn M.R."/>
            <person name="Taylor J.W."/>
            <person name="Rounsley S.D."/>
        </authorList>
    </citation>
    <scope>NUCLEOTIDE SEQUENCE [LARGE SCALE GENOMIC DNA]</scope>
    <source>
        <strain evidence="2">RMSCC 3488</strain>
    </source>
</reference>
<protein>
    <submittedName>
        <fullName evidence="1">Uncharacterized protein</fullName>
    </submittedName>
</protein>
<sequence length="146" mass="16679">MSYHWAGSKTTFYLLLHPSARHSRIAPDRNHGEKAQVPFSQPGWSTLDSNLDQKLSNDESLINHDLQMWLPPTLDGAIHSDSYSHLSGRLIASMESGRSTITSHWRISYREFYRHHQVNSRFSMLITTGGGRCGKYSIRSTEYIAQ</sequence>
<accession>A0A0J6FH17</accession>
<dbReference type="Proteomes" id="UP000054567">
    <property type="component" value="Unassembled WGS sequence"/>
</dbReference>
<name>A0A0J6FH17_COCPO</name>
<dbReference type="VEuPathDB" id="FungiDB:CPAG_08740"/>
<evidence type="ECO:0000313" key="2">
    <source>
        <dbReference type="Proteomes" id="UP000054567"/>
    </source>
</evidence>
<evidence type="ECO:0000313" key="1">
    <source>
        <dbReference type="EMBL" id="KMM72446.1"/>
    </source>
</evidence>
<reference evidence="1 2" key="1">
    <citation type="submission" date="2007-06" db="EMBL/GenBank/DDBJ databases">
        <title>The Genome Sequence of Coccidioides posadasii RMSCC_3488.</title>
        <authorList>
            <consortium name="Coccidioides Genome Resources Consortium"/>
            <consortium name="The Broad Institute Genome Sequencing Platform"/>
            <person name="Henn M.R."/>
            <person name="Sykes S."/>
            <person name="Young S."/>
            <person name="Jaffe D."/>
            <person name="Berlin A."/>
            <person name="Alvarez P."/>
            <person name="Butler J."/>
            <person name="Gnerre S."/>
            <person name="Grabherr M."/>
            <person name="Mauceli E."/>
            <person name="Brockman W."/>
            <person name="Kodira C."/>
            <person name="Alvarado L."/>
            <person name="Zeng Q."/>
            <person name="Crawford M."/>
            <person name="Antoine C."/>
            <person name="Devon K."/>
            <person name="Galgiani J."/>
            <person name="Orsborn K."/>
            <person name="Lewis M.L."/>
            <person name="Nusbaum C."/>
            <person name="Galagan J."/>
            <person name="Birren B."/>
        </authorList>
    </citation>
    <scope>NUCLEOTIDE SEQUENCE [LARGE SCALE GENOMIC DNA]</scope>
    <source>
        <strain evidence="1 2">RMSCC 3488</strain>
    </source>
</reference>